<dbReference type="Gene3D" id="3.40.250.10">
    <property type="entry name" value="Rhodanese-like domain"/>
    <property type="match status" value="1"/>
</dbReference>
<sequence length="644" mass="70529">MTKKIVIVGGVAGGATAAARLRRLDERSHIVLVERGEHISFANCGLPYYIGGTIKDREKLLVQTVEGMSKRFRLDIRHLSEVTQINRDEKTVTIHNLSNDNVYTESYDELILSPGAKPIVPPFEGLTDAHNIFTLRNIPDMDKIKQWIDKQKPQKATVIGGGFIGLEMAENLHAQGLTVTIVEKSDQVMAPLDPEMAAIVHEHIRTKASLILNNGVKHFSEKGRIITLENGEELTSDITILAIGVRPENELAVQAGLLTGERGGIIVNDYLQTDDPHIYAIGDAIEVVDFNHQTPTMVPLAWPANRQGRLVADAIYGHKRPYTGTLGTAIAKVFDLTVAVTGNNEKTLSSLDIPYRFVHLHPVSHAGYYPGGSPISMKMTFDPNTGVIYGVQGVGRDGVDKRIDVIATAIKGGLTVYDLPDLELAYAPPYSSAKDPVNMLGYVASHIVDGELEVVSAYDIDSIVAEGGFLIDVRHPQEIKLGGIPGAVNIPLDELRDRLETLPTDKPIYVTCQVGLRGYLATRILNENGFSSINISGGYKTYRFIKNENIHDSDKKSNISIQLRENVPAHDTFIDAVGLACPGPIVKLHKAINDLSSEQTVNITVSDPGFTNDVTVWCKNTGHELVSLNEHKDKRTFSAVIKKK</sequence>
<dbReference type="NCBIfam" id="NF010037">
    <property type="entry name" value="PRK13512.1"/>
    <property type="match status" value="1"/>
</dbReference>
<keyword evidence="4" id="KW-0274">FAD</keyword>
<dbReference type="EC" id="1.8.1.14" evidence="8"/>
<comment type="similarity">
    <text evidence="2">Belongs to the class-III pyridine nucleotide-disulfide oxidoreductase family.</text>
</comment>
<proteinExistence type="inferred from homology"/>
<name>A0A9Q4FZP1_SALAG</name>
<dbReference type="InterPro" id="IPR050260">
    <property type="entry name" value="FAD-bd_OxRdtase"/>
</dbReference>
<dbReference type="InterPro" id="IPR001455">
    <property type="entry name" value="TusA-like"/>
</dbReference>
<evidence type="ECO:0000256" key="6">
    <source>
        <dbReference type="ARBA" id="ARBA00023284"/>
    </source>
</evidence>
<comment type="cofactor">
    <cofactor evidence="1">
        <name>FAD</name>
        <dbReference type="ChEBI" id="CHEBI:57692"/>
    </cofactor>
</comment>
<protein>
    <submittedName>
        <fullName evidence="8">CoA-disulfide reductase</fullName>
        <ecNumber evidence="8">1.8.1.14</ecNumber>
    </submittedName>
</protein>
<dbReference type="Pfam" id="PF02852">
    <property type="entry name" value="Pyr_redox_dim"/>
    <property type="match status" value="1"/>
</dbReference>
<dbReference type="InterPro" id="IPR001763">
    <property type="entry name" value="Rhodanese-like_dom"/>
</dbReference>
<dbReference type="Pfam" id="PF01206">
    <property type="entry name" value="TusA"/>
    <property type="match status" value="1"/>
</dbReference>
<dbReference type="InterPro" id="IPR023753">
    <property type="entry name" value="FAD/NAD-binding_dom"/>
</dbReference>
<organism evidence="8 9">
    <name type="scientific">Salipaludibacillus agaradhaerens</name>
    <name type="common">Bacillus agaradhaerens</name>
    <dbReference type="NCBI Taxonomy" id="76935"/>
    <lineage>
        <taxon>Bacteria</taxon>
        <taxon>Bacillati</taxon>
        <taxon>Bacillota</taxon>
        <taxon>Bacilli</taxon>
        <taxon>Bacillales</taxon>
        <taxon>Bacillaceae</taxon>
    </lineage>
</organism>
<evidence type="ECO:0000256" key="5">
    <source>
        <dbReference type="ARBA" id="ARBA00023002"/>
    </source>
</evidence>
<evidence type="ECO:0000313" key="8">
    <source>
        <dbReference type="EMBL" id="MCR6097636.1"/>
    </source>
</evidence>
<dbReference type="SUPFAM" id="SSF52821">
    <property type="entry name" value="Rhodanese/Cell cycle control phosphatase"/>
    <property type="match status" value="1"/>
</dbReference>
<gene>
    <name evidence="8" type="ORF">HXA33_13880</name>
</gene>
<dbReference type="AlphaFoldDB" id="A0A9Q4FZP1"/>
<feature type="domain" description="Rhodanese" evidence="7">
    <location>
        <begin position="464"/>
        <end position="551"/>
    </location>
</feature>
<keyword evidence="3" id="KW-0285">Flavoprotein</keyword>
<evidence type="ECO:0000256" key="2">
    <source>
        <dbReference type="ARBA" id="ARBA00009130"/>
    </source>
</evidence>
<evidence type="ECO:0000256" key="3">
    <source>
        <dbReference type="ARBA" id="ARBA00022630"/>
    </source>
</evidence>
<reference evidence="8" key="1">
    <citation type="submission" date="2020-06" db="EMBL/GenBank/DDBJ databases">
        <title>Insight into the genomes of haloalkaliphilic bacilli from Kenyan soda lakes.</title>
        <authorList>
            <person name="Mwirichia R."/>
            <person name="Villamizar G.C."/>
            <person name="Poehlein A."/>
            <person name="Mugweru J."/>
            <person name="Kipnyargis A."/>
            <person name="Kiplimo D."/>
            <person name="Orwa P."/>
            <person name="Daniel R."/>
        </authorList>
    </citation>
    <scope>NUCLEOTIDE SEQUENCE</scope>
    <source>
        <strain evidence="8">B1096_S55</strain>
    </source>
</reference>
<dbReference type="SMART" id="SM00450">
    <property type="entry name" value="RHOD"/>
    <property type="match status" value="1"/>
</dbReference>
<keyword evidence="6" id="KW-0676">Redox-active center</keyword>
<dbReference type="GO" id="GO:0050451">
    <property type="term" value="F:CoA-disulfide reductase (NADPH) activity"/>
    <property type="evidence" value="ECO:0007669"/>
    <property type="project" value="UniProtKB-EC"/>
</dbReference>
<dbReference type="InterPro" id="IPR036868">
    <property type="entry name" value="TusA-like_sf"/>
</dbReference>
<dbReference type="InterPro" id="IPR004099">
    <property type="entry name" value="Pyr_nucl-diS_OxRdtase_dimer"/>
</dbReference>
<evidence type="ECO:0000256" key="1">
    <source>
        <dbReference type="ARBA" id="ARBA00001974"/>
    </source>
</evidence>
<dbReference type="CDD" id="cd01524">
    <property type="entry name" value="RHOD_Pyr_redox"/>
    <property type="match status" value="1"/>
</dbReference>
<dbReference type="Pfam" id="PF07992">
    <property type="entry name" value="Pyr_redox_2"/>
    <property type="match status" value="1"/>
</dbReference>
<dbReference type="Pfam" id="PF00581">
    <property type="entry name" value="Rhodanese"/>
    <property type="match status" value="1"/>
</dbReference>
<dbReference type="PROSITE" id="PS50206">
    <property type="entry name" value="RHODANESE_3"/>
    <property type="match status" value="1"/>
</dbReference>
<comment type="caution">
    <text evidence="8">The sequence shown here is derived from an EMBL/GenBank/DDBJ whole genome shotgun (WGS) entry which is preliminary data.</text>
</comment>
<dbReference type="PANTHER" id="PTHR43429:SF1">
    <property type="entry name" value="NAD(P)H SULFUR OXIDOREDUCTASE (COA-DEPENDENT)"/>
    <property type="match status" value="1"/>
</dbReference>
<dbReference type="Gene3D" id="3.50.50.60">
    <property type="entry name" value="FAD/NAD(P)-binding domain"/>
    <property type="match status" value="2"/>
</dbReference>
<accession>A0A9Q4FZP1</accession>
<dbReference type="InterPro" id="IPR036873">
    <property type="entry name" value="Rhodanese-like_dom_sf"/>
</dbReference>
<dbReference type="SUPFAM" id="SSF51905">
    <property type="entry name" value="FAD/NAD(P)-binding domain"/>
    <property type="match status" value="2"/>
</dbReference>
<dbReference type="PRINTS" id="PR00368">
    <property type="entry name" value="FADPNR"/>
</dbReference>
<dbReference type="SUPFAM" id="SSF64307">
    <property type="entry name" value="SirA-like"/>
    <property type="match status" value="1"/>
</dbReference>
<dbReference type="InterPro" id="IPR036188">
    <property type="entry name" value="FAD/NAD-bd_sf"/>
</dbReference>
<dbReference type="PRINTS" id="PR00411">
    <property type="entry name" value="PNDRDTASEI"/>
</dbReference>
<dbReference type="SUPFAM" id="SSF55424">
    <property type="entry name" value="FAD/NAD-linked reductases, dimerisation (C-terminal) domain"/>
    <property type="match status" value="1"/>
</dbReference>
<keyword evidence="5 8" id="KW-0560">Oxidoreductase</keyword>
<dbReference type="Gene3D" id="3.30.110.40">
    <property type="entry name" value="TusA-like domain"/>
    <property type="match status" value="1"/>
</dbReference>
<evidence type="ECO:0000256" key="4">
    <source>
        <dbReference type="ARBA" id="ARBA00022827"/>
    </source>
</evidence>
<dbReference type="EMBL" id="JABXYM010000001">
    <property type="protein sequence ID" value="MCR6097636.1"/>
    <property type="molecule type" value="Genomic_DNA"/>
</dbReference>
<dbReference type="RefSeq" id="WP_257822034.1">
    <property type="nucleotide sequence ID" value="NZ_JABXYM010000001.1"/>
</dbReference>
<keyword evidence="9" id="KW-1185">Reference proteome</keyword>
<dbReference type="InterPro" id="IPR016156">
    <property type="entry name" value="FAD/NAD-linked_Rdtase_dimer_sf"/>
</dbReference>
<dbReference type="PANTHER" id="PTHR43429">
    <property type="entry name" value="PYRIDINE NUCLEOTIDE-DISULFIDE OXIDOREDUCTASE DOMAIN-CONTAINING"/>
    <property type="match status" value="1"/>
</dbReference>
<evidence type="ECO:0000313" key="9">
    <source>
        <dbReference type="Proteomes" id="UP001057753"/>
    </source>
</evidence>
<evidence type="ECO:0000259" key="7">
    <source>
        <dbReference type="PROSITE" id="PS50206"/>
    </source>
</evidence>
<dbReference type="Proteomes" id="UP001057753">
    <property type="component" value="Unassembled WGS sequence"/>
</dbReference>